<dbReference type="Pfam" id="PF06870">
    <property type="entry name" value="RNA_pol_I_A49"/>
    <property type="match status" value="1"/>
</dbReference>
<keyword evidence="7" id="KW-1185">Reference proteome</keyword>
<dbReference type="PANTHER" id="PTHR14440">
    <property type="entry name" value="DNA-DIRECTED RNA POLYMERASE I SUBUNIT RPA49"/>
    <property type="match status" value="1"/>
</dbReference>
<reference evidence="6 7" key="1">
    <citation type="journal article" date="2019" name="Nat. Ecol. Evol.">
        <title>Megaphylogeny resolves global patterns of mushroom evolution.</title>
        <authorList>
            <person name="Varga T."/>
            <person name="Krizsan K."/>
            <person name="Foldi C."/>
            <person name="Dima B."/>
            <person name="Sanchez-Garcia M."/>
            <person name="Sanchez-Ramirez S."/>
            <person name="Szollosi G.J."/>
            <person name="Szarkandi J.G."/>
            <person name="Papp V."/>
            <person name="Albert L."/>
            <person name="Andreopoulos W."/>
            <person name="Angelini C."/>
            <person name="Antonin V."/>
            <person name="Barry K.W."/>
            <person name="Bougher N.L."/>
            <person name="Buchanan P."/>
            <person name="Buyck B."/>
            <person name="Bense V."/>
            <person name="Catcheside P."/>
            <person name="Chovatia M."/>
            <person name="Cooper J."/>
            <person name="Damon W."/>
            <person name="Desjardin D."/>
            <person name="Finy P."/>
            <person name="Geml J."/>
            <person name="Haridas S."/>
            <person name="Hughes K."/>
            <person name="Justo A."/>
            <person name="Karasinski D."/>
            <person name="Kautmanova I."/>
            <person name="Kiss B."/>
            <person name="Kocsube S."/>
            <person name="Kotiranta H."/>
            <person name="LaButti K.M."/>
            <person name="Lechner B.E."/>
            <person name="Liimatainen K."/>
            <person name="Lipzen A."/>
            <person name="Lukacs Z."/>
            <person name="Mihaltcheva S."/>
            <person name="Morgado L.N."/>
            <person name="Niskanen T."/>
            <person name="Noordeloos M.E."/>
            <person name="Ohm R.A."/>
            <person name="Ortiz-Santana B."/>
            <person name="Ovrebo C."/>
            <person name="Racz N."/>
            <person name="Riley R."/>
            <person name="Savchenko A."/>
            <person name="Shiryaev A."/>
            <person name="Soop K."/>
            <person name="Spirin V."/>
            <person name="Szebenyi C."/>
            <person name="Tomsovsky M."/>
            <person name="Tulloss R.E."/>
            <person name="Uehling J."/>
            <person name="Grigoriev I.V."/>
            <person name="Vagvolgyi C."/>
            <person name="Papp T."/>
            <person name="Martin F.M."/>
            <person name="Miettinen O."/>
            <person name="Hibbett D.S."/>
            <person name="Nagy L.G."/>
        </authorList>
    </citation>
    <scope>NUCLEOTIDE SEQUENCE [LARGE SCALE GENOMIC DNA]</scope>
    <source>
        <strain evidence="6 7">OMC1185</strain>
    </source>
</reference>
<dbReference type="EMBL" id="ML213520">
    <property type="protein sequence ID" value="TFK48256.1"/>
    <property type="molecule type" value="Genomic_DNA"/>
</dbReference>
<dbReference type="GO" id="GO:0000428">
    <property type="term" value="C:DNA-directed RNA polymerase complex"/>
    <property type="evidence" value="ECO:0007669"/>
    <property type="project" value="UniProtKB-KW"/>
</dbReference>
<dbReference type="AlphaFoldDB" id="A0A5C3MUW3"/>
<comment type="subcellular location">
    <subcellularLocation>
        <location evidence="1">Nucleus</location>
        <location evidence="1">Nucleolus</location>
    </subcellularLocation>
</comment>
<evidence type="ECO:0000256" key="4">
    <source>
        <dbReference type="ARBA" id="ARBA00023163"/>
    </source>
</evidence>
<dbReference type="GO" id="GO:0005730">
    <property type="term" value="C:nucleolus"/>
    <property type="evidence" value="ECO:0007669"/>
    <property type="project" value="UniProtKB-SubCell"/>
</dbReference>
<evidence type="ECO:0000256" key="5">
    <source>
        <dbReference type="ARBA" id="ARBA00023242"/>
    </source>
</evidence>
<dbReference type="OrthoDB" id="532500at2759"/>
<accession>A0A5C3MUW3</accession>
<dbReference type="GO" id="GO:0006351">
    <property type="term" value="P:DNA-templated transcription"/>
    <property type="evidence" value="ECO:0007669"/>
    <property type="project" value="InterPro"/>
</dbReference>
<evidence type="ECO:0000256" key="2">
    <source>
        <dbReference type="ARBA" id="ARBA00009430"/>
    </source>
</evidence>
<keyword evidence="5" id="KW-0539">Nucleus</keyword>
<gene>
    <name evidence="6" type="ORF">OE88DRAFT_563396</name>
</gene>
<dbReference type="GO" id="GO:0003677">
    <property type="term" value="F:DNA binding"/>
    <property type="evidence" value="ECO:0007669"/>
    <property type="project" value="InterPro"/>
</dbReference>
<name>A0A5C3MUW3_9AGAM</name>
<keyword evidence="4" id="KW-0804">Transcription</keyword>
<evidence type="ECO:0000313" key="6">
    <source>
        <dbReference type="EMBL" id="TFK48256.1"/>
    </source>
</evidence>
<dbReference type="STRING" id="5364.A0A5C3MUW3"/>
<evidence type="ECO:0000313" key="7">
    <source>
        <dbReference type="Proteomes" id="UP000305948"/>
    </source>
</evidence>
<evidence type="ECO:0000256" key="1">
    <source>
        <dbReference type="ARBA" id="ARBA00004604"/>
    </source>
</evidence>
<protein>
    <submittedName>
        <fullName evidence="6">RNA polymerase I associated factor A49-like protein</fullName>
    </submittedName>
</protein>
<keyword evidence="3" id="KW-0240">DNA-directed RNA polymerase</keyword>
<organism evidence="6 7">
    <name type="scientific">Heliocybe sulcata</name>
    <dbReference type="NCBI Taxonomy" id="5364"/>
    <lineage>
        <taxon>Eukaryota</taxon>
        <taxon>Fungi</taxon>
        <taxon>Dikarya</taxon>
        <taxon>Basidiomycota</taxon>
        <taxon>Agaricomycotina</taxon>
        <taxon>Agaricomycetes</taxon>
        <taxon>Gloeophyllales</taxon>
        <taxon>Gloeophyllaceae</taxon>
        <taxon>Heliocybe</taxon>
    </lineage>
</organism>
<sequence>MASTSASKKRKRDESRFSFQVEDQATACGPVLASFPAIEPPAKTSFKCYAQEKYPGEDGVSSQSMIVAGETDKVEFASRDYGELNGCRYLIGIHDKRTGKTTFRPAPLHVFSRQVKVLKGIEPAPVTPAQRMEARNALSEIFGTKKAQAMVRARERNKVDVSAMQNVAGHLQDRIESNTTSLPTKEEAQAAADSSRLIPRYQADATMPDDVYQLHDIIPELEWNALPVSVLVAAKSQGERVALLPHTRSKWVNQHLQLSFSAPKVNKTTVKILFYISCMLAFRSMAPRKLADKQALQERLSRVPSATLDGLLSRFSETSRDSEQLRSTSQTETSLLTHMFALCLKVDDYATDTTLVASDLSMQITKVNALFKSLGCTVEKLTMAELKRLGLPDSAAATKRAVLKVPLEFPKPRAKRRT</sequence>
<dbReference type="InterPro" id="IPR009668">
    <property type="entry name" value="RNA_pol-assoc_fac_A49-like"/>
</dbReference>
<evidence type="ECO:0000256" key="3">
    <source>
        <dbReference type="ARBA" id="ARBA00022478"/>
    </source>
</evidence>
<dbReference type="Proteomes" id="UP000305948">
    <property type="component" value="Unassembled WGS sequence"/>
</dbReference>
<proteinExistence type="inferred from homology"/>
<comment type="similarity">
    <text evidence="2">Belongs to the eukaryotic RPA49/POLR1E RNA polymerase subunit family.</text>
</comment>